<name>A0A8J6AUW6_GALPY</name>
<dbReference type="Proteomes" id="UP000700334">
    <property type="component" value="Unassembled WGS sequence"/>
</dbReference>
<organism evidence="1 2">
    <name type="scientific">Galemys pyrenaicus</name>
    <name type="common">Iberian desman</name>
    <name type="synonym">Pyrenean desman</name>
    <dbReference type="NCBI Taxonomy" id="202257"/>
    <lineage>
        <taxon>Eukaryota</taxon>
        <taxon>Metazoa</taxon>
        <taxon>Chordata</taxon>
        <taxon>Craniata</taxon>
        <taxon>Vertebrata</taxon>
        <taxon>Euteleostomi</taxon>
        <taxon>Mammalia</taxon>
        <taxon>Eutheria</taxon>
        <taxon>Laurasiatheria</taxon>
        <taxon>Eulipotyphla</taxon>
        <taxon>Talpidae</taxon>
        <taxon>Galemys</taxon>
    </lineage>
</organism>
<evidence type="ECO:0000313" key="1">
    <source>
        <dbReference type="EMBL" id="KAG8524866.1"/>
    </source>
</evidence>
<reference evidence="1" key="1">
    <citation type="journal article" date="2021" name="Evol. Appl.">
        <title>The genome of the Pyrenean desman and the effects of bottlenecks and inbreeding on the genomic landscape of an endangered species.</title>
        <authorList>
            <person name="Escoda L."/>
            <person name="Castresana J."/>
        </authorList>
    </citation>
    <scope>NUCLEOTIDE SEQUENCE</scope>
    <source>
        <strain evidence="1">IBE-C5619</strain>
    </source>
</reference>
<comment type="caution">
    <text evidence="1">The sequence shown here is derived from an EMBL/GenBank/DDBJ whole genome shotgun (WGS) entry which is preliminary data.</text>
</comment>
<dbReference type="EMBL" id="JAGFMF010011371">
    <property type="protein sequence ID" value="KAG8524866.1"/>
    <property type="molecule type" value="Genomic_DNA"/>
</dbReference>
<feature type="non-terminal residue" evidence="1">
    <location>
        <position position="154"/>
    </location>
</feature>
<protein>
    <submittedName>
        <fullName evidence="1">Uncharacterized protein</fullName>
    </submittedName>
</protein>
<accession>A0A8J6AUW6</accession>
<evidence type="ECO:0000313" key="2">
    <source>
        <dbReference type="Proteomes" id="UP000700334"/>
    </source>
</evidence>
<proteinExistence type="predicted"/>
<gene>
    <name evidence="1" type="ORF">J0S82_019399</name>
</gene>
<dbReference type="AlphaFoldDB" id="A0A8J6AUW6"/>
<sequence>FWVKTPTWYVADCYTNMKSQACMSSLPKADIYFMECFVGWMLDQLAKKALQGQLKMFESFHRDSFQHGIVTCNTCKDPVWNTQACAVLERQFNNILVIGAERQIYKDDGALGDYWVNRDSPRTLLDNFLSSLSMQPRKMQLEAMYQEHRGWILL</sequence>
<feature type="non-terminal residue" evidence="1">
    <location>
        <position position="1"/>
    </location>
</feature>
<keyword evidence="2" id="KW-1185">Reference proteome</keyword>